<name>A0AAV6XN30_9LAMI</name>
<sequence>MLITIAICLRSSIFLSVFLLHLQFFTHTTLFLCLQFDLQQRKSVSGDPSFSHQELIFQSVSAKSWDFPASELDEQRFVIAGLSSLSLVVLELAFYVMRCVFVCWLNKDDPAASKQMRSLKNKVYYRYARMTRLLPNKHVLSRWENKGKKAAFISASGKDGLKNSKTDITQNLMWNVLMLACLILEEDASAVVNLALQEPWEQSD</sequence>
<keyword evidence="1" id="KW-1133">Transmembrane helix</keyword>
<dbReference type="Proteomes" id="UP000826271">
    <property type="component" value="Unassembled WGS sequence"/>
</dbReference>
<feature type="transmembrane region" description="Helical" evidence="1">
    <location>
        <begin position="12"/>
        <end position="34"/>
    </location>
</feature>
<protein>
    <submittedName>
        <fullName evidence="2">Uncharacterized protein</fullName>
    </submittedName>
</protein>
<reference evidence="2" key="1">
    <citation type="submission" date="2019-10" db="EMBL/GenBank/DDBJ databases">
        <authorList>
            <person name="Zhang R."/>
            <person name="Pan Y."/>
            <person name="Wang J."/>
            <person name="Ma R."/>
            <person name="Yu S."/>
        </authorList>
    </citation>
    <scope>NUCLEOTIDE SEQUENCE</scope>
    <source>
        <strain evidence="2">LA-IB0</strain>
        <tissue evidence="2">Leaf</tissue>
    </source>
</reference>
<dbReference type="EMBL" id="WHWC01000005">
    <property type="protein sequence ID" value="KAG8382895.1"/>
    <property type="molecule type" value="Genomic_DNA"/>
</dbReference>
<comment type="caution">
    <text evidence="2">The sequence shown here is derived from an EMBL/GenBank/DDBJ whole genome shotgun (WGS) entry which is preliminary data.</text>
</comment>
<evidence type="ECO:0000256" key="1">
    <source>
        <dbReference type="SAM" id="Phobius"/>
    </source>
</evidence>
<gene>
    <name evidence="2" type="ORF">BUALT_Bualt05G0126800</name>
</gene>
<keyword evidence="3" id="KW-1185">Reference proteome</keyword>
<evidence type="ECO:0000313" key="3">
    <source>
        <dbReference type="Proteomes" id="UP000826271"/>
    </source>
</evidence>
<proteinExistence type="predicted"/>
<keyword evidence="1" id="KW-0472">Membrane</keyword>
<keyword evidence="1" id="KW-0812">Transmembrane</keyword>
<evidence type="ECO:0000313" key="2">
    <source>
        <dbReference type="EMBL" id="KAG8382895.1"/>
    </source>
</evidence>
<dbReference type="AlphaFoldDB" id="A0AAV6XN30"/>
<organism evidence="2 3">
    <name type="scientific">Buddleja alternifolia</name>
    <dbReference type="NCBI Taxonomy" id="168488"/>
    <lineage>
        <taxon>Eukaryota</taxon>
        <taxon>Viridiplantae</taxon>
        <taxon>Streptophyta</taxon>
        <taxon>Embryophyta</taxon>
        <taxon>Tracheophyta</taxon>
        <taxon>Spermatophyta</taxon>
        <taxon>Magnoliopsida</taxon>
        <taxon>eudicotyledons</taxon>
        <taxon>Gunneridae</taxon>
        <taxon>Pentapetalae</taxon>
        <taxon>asterids</taxon>
        <taxon>lamiids</taxon>
        <taxon>Lamiales</taxon>
        <taxon>Scrophulariaceae</taxon>
        <taxon>Buddlejeae</taxon>
        <taxon>Buddleja</taxon>
    </lineage>
</organism>
<accession>A0AAV6XN30</accession>
<feature type="transmembrane region" description="Helical" evidence="1">
    <location>
        <begin position="77"/>
        <end position="97"/>
    </location>
</feature>